<dbReference type="EMBL" id="NMUH01003474">
    <property type="protein sequence ID" value="MQM05778.1"/>
    <property type="molecule type" value="Genomic_DNA"/>
</dbReference>
<accession>A0A843WGA7</accession>
<evidence type="ECO:0000313" key="2">
    <source>
        <dbReference type="Proteomes" id="UP000652761"/>
    </source>
</evidence>
<organism evidence="1 2">
    <name type="scientific">Colocasia esculenta</name>
    <name type="common">Wild taro</name>
    <name type="synonym">Arum esculentum</name>
    <dbReference type="NCBI Taxonomy" id="4460"/>
    <lineage>
        <taxon>Eukaryota</taxon>
        <taxon>Viridiplantae</taxon>
        <taxon>Streptophyta</taxon>
        <taxon>Embryophyta</taxon>
        <taxon>Tracheophyta</taxon>
        <taxon>Spermatophyta</taxon>
        <taxon>Magnoliopsida</taxon>
        <taxon>Liliopsida</taxon>
        <taxon>Araceae</taxon>
        <taxon>Aroideae</taxon>
        <taxon>Colocasieae</taxon>
        <taxon>Colocasia</taxon>
    </lineage>
</organism>
<dbReference type="AlphaFoldDB" id="A0A843WGA7"/>
<reference evidence="1" key="1">
    <citation type="submission" date="2017-07" db="EMBL/GenBank/DDBJ databases">
        <title>Taro Niue Genome Assembly and Annotation.</title>
        <authorList>
            <person name="Atibalentja N."/>
            <person name="Keating K."/>
            <person name="Fields C.J."/>
        </authorList>
    </citation>
    <scope>NUCLEOTIDE SEQUENCE</scope>
    <source>
        <strain evidence="1">Niue_2</strain>
        <tissue evidence="1">Leaf</tissue>
    </source>
</reference>
<evidence type="ECO:0000313" key="1">
    <source>
        <dbReference type="EMBL" id="MQM05778.1"/>
    </source>
</evidence>
<dbReference type="Proteomes" id="UP000652761">
    <property type="component" value="Unassembled WGS sequence"/>
</dbReference>
<name>A0A843WGA7_COLES</name>
<gene>
    <name evidence="1" type="ORF">Taro_038594</name>
</gene>
<proteinExistence type="predicted"/>
<comment type="caution">
    <text evidence="1">The sequence shown here is derived from an EMBL/GenBank/DDBJ whole genome shotgun (WGS) entry which is preliminary data.</text>
</comment>
<sequence length="96" mass="10970">MVILSMGLEAIAPLPLAKFKFSTVGGLSFFVEENEFLWDGKFFVVQSPSTHFEEVVLQSSPPFELLPRNVLVKGHCRKGMRRDIFLQFINQLLELL</sequence>
<protein>
    <submittedName>
        <fullName evidence="1">Uncharacterized protein</fullName>
    </submittedName>
</protein>
<keyword evidence="2" id="KW-1185">Reference proteome</keyword>